<name>A0A7E4W2L5_PANRE</name>
<accession>A0A7E4W2L5</accession>
<reference evidence="2" key="1">
    <citation type="journal article" date="2013" name="Genetics">
        <title>The draft genome and transcriptome of Panagrellus redivivus are shaped by the harsh demands of a free-living lifestyle.</title>
        <authorList>
            <person name="Srinivasan J."/>
            <person name="Dillman A.R."/>
            <person name="Macchietto M.G."/>
            <person name="Heikkinen L."/>
            <person name="Lakso M."/>
            <person name="Fracchia K.M."/>
            <person name="Antoshechkin I."/>
            <person name="Mortazavi A."/>
            <person name="Wong G."/>
            <person name="Sternberg P.W."/>
        </authorList>
    </citation>
    <scope>NUCLEOTIDE SEQUENCE [LARGE SCALE GENOMIC DNA]</scope>
    <source>
        <strain evidence="2">MT8872</strain>
    </source>
</reference>
<dbReference type="Pfam" id="PF16013">
    <property type="entry name" value="DUF4781"/>
    <property type="match status" value="1"/>
</dbReference>
<dbReference type="AlphaFoldDB" id="A0A7E4W2L5"/>
<feature type="domain" description="DUF4781" evidence="1">
    <location>
        <begin position="91"/>
        <end position="150"/>
    </location>
</feature>
<dbReference type="InterPro" id="IPR031962">
    <property type="entry name" value="DUF4781"/>
</dbReference>
<organism evidence="2 3">
    <name type="scientific">Panagrellus redivivus</name>
    <name type="common">Microworm</name>
    <dbReference type="NCBI Taxonomy" id="6233"/>
    <lineage>
        <taxon>Eukaryota</taxon>
        <taxon>Metazoa</taxon>
        <taxon>Ecdysozoa</taxon>
        <taxon>Nematoda</taxon>
        <taxon>Chromadorea</taxon>
        <taxon>Rhabditida</taxon>
        <taxon>Tylenchina</taxon>
        <taxon>Panagrolaimomorpha</taxon>
        <taxon>Panagrolaimoidea</taxon>
        <taxon>Panagrolaimidae</taxon>
        <taxon>Panagrellus</taxon>
    </lineage>
</organism>
<evidence type="ECO:0000313" key="2">
    <source>
        <dbReference type="Proteomes" id="UP000492821"/>
    </source>
</evidence>
<sequence>MTGLIDGFSNSLYDDACKAHKEYYVLNYGIMYNLLKDTQEIIDEIAETIILVKAYKQSKSGEFKINVLYILYSKKDGTSETTTVFYFEAKDTSIKYIDLNGNVYKNWNKYLENNWIDSALVVYPEVGHYCHASVFHHESEPKLDMSESSLSIKRKNGDKVPVNSDIATAPELAYKFQEPLESATALAGIDTSNSPSRSNLLETFDNFAINHGLTLNGIVNTELSDNNRNRLNQILQCNENPTLWKTVETLTKLLNCDNAHMVAGLIEIVIFEVEITTAGFSDKKQRKAEKFEEFEEGFKKVLHDRQNNITIPSEYKVFLARIEERTNHFEERYRKQDPNIVK</sequence>
<dbReference type="Proteomes" id="UP000492821">
    <property type="component" value="Unassembled WGS sequence"/>
</dbReference>
<evidence type="ECO:0000313" key="3">
    <source>
        <dbReference type="WBParaSite" id="Pan_g640.t1"/>
    </source>
</evidence>
<proteinExistence type="predicted"/>
<evidence type="ECO:0000259" key="1">
    <source>
        <dbReference type="Pfam" id="PF16013"/>
    </source>
</evidence>
<reference evidence="3" key="2">
    <citation type="submission" date="2020-10" db="UniProtKB">
        <authorList>
            <consortium name="WormBaseParasite"/>
        </authorList>
    </citation>
    <scope>IDENTIFICATION</scope>
</reference>
<protein>
    <submittedName>
        <fullName evidence="3">DUF4781 domain-containing protein</fullName>
    </submittedName>
</protein>
<dbReference type="WBParaSite" id="Pan_g640.t1">
    <property type="protein sequence ID" value="Pan_g640.t1"/>
    <property type="gene ID" value="Pan_g640"/>
</dbReference>
<keyword evidence="2" id="KW-1185">Reference proteome</keyword>